<sequence>MELDEQSIIEQPVSNTTLIYEGIDYNAYSLIQLACMAESEITGQSIAKFQDAMKLQLIVIKSKLSNQPENNLDKLNALLRCVYDEQGFTGDWKAFFKVKNALLSSVLSRRKGVPISLGFLLIEMLKEVGFDAYGICFPSGFIVKVLLNNESLYIDPFNGQLVGFTELELKVRGQLGNHARLTSDMLQADSNETIIKRYVNVIKAGYIQADNVELALLCSDILLRLDPEDAFEVRDRGFLFQQLDCFQLACNDFTYFIEQCPDDPIVSLLKQQIKSMSDDLVAQVLH</sequence>
<dbReference type="InterPro" id="IPR032698">
    <property type="entry name" value="SirB1_N"/>
</dbReference>
<evidence type="ECO:0000256" key="1">
    <source>
        <dbReference type="ARBA" id="ARBA00007100"/>
    </source>
</evidence>
<dbReference type="PANTHER" id="PTHR31350:SF27">
    <property type="entry name" value="HEMIMETHYLATED DNA-BINDING DOMAIN-CONTAINING PROTEIN"/>
    <property type="match status" value="1"/>
</dbReference>
<dbReference type="Proteomes" id="UP001369082">
    <property type="component" value="Unassembled WGS sequence"/>
</dbReference>
<comment type="caution">
    <text evidence="3">The sequence shown here is derived from an EMBL/GenBank/DDBJ whole genome shotgun (WGS) entry which is preliminary data.</text>
</comment>
<dbReference type="SUPFAM" id="SSF48452">
    <property type="entry name" value="TPR-like"/>
    <property type="match status" value="1"/>
</dbReference>
<dbReference type="Pfam" id="PF13371">
    <property type="entry name" value="TPR_9"/>
    <property type="match status" value="1"/>
</dbReference>
<dbReference type="InterPro" id="IPR011990">
    <property type="entry name" value="TPR-like_helical_dom_sf"/>
</dbReference>
<feature type="domain" description="Protein SirB1 N-terminal" evidence="2">
    <location>
        <begin position="62"/>
        <end position="199"/>
    </location>
</feature>
<comment type="similarity">
    <text evidence="1">Belongs to the UPF0162 family.</text>
</comment>
<dbReference type="RefSeq" id="WP_341596753.1">
    <property type="nucleotide sequence ID" value="NZ_JBAKAZ010000009.1"/>
</dbReference>
<evidence type="ECO:0000259" key="2">
    <source>
        <dbReference type="Pfam" id="PF13369"/>
    </source>
</evidence>
<protein>
    <submittedName>
        <fullName evidence="3">Tetratricopeptide repeat protein</fullName>
    </submittedName>
</protein>
<accession>A0ABU9GN48</accession>
<keyword evidence="4" id="KW-1185">Reference proteome</keyword>
<evidence type="ECO:0000313" key="4">
    <source>
        <dbReference type="Proteomes" id="UP001369082"/>
    </source>
</evidence>
<dbReference type="EMBL" id="JBAKAZ010000009">
    <property type="protein sequence ID" value="MEL0628744.1"/>
    <property type="molecule type" value="Genomic_DNA"/>
</dbReference>
<gene>
    <name evidence="3" type="ORF">V6256_03900</name>
</gene>
<evidence type="ECO:0000313" key="3">
    <source>
        <dbReference type="EMBL" id="MEL0628744.1"/>
    </source>
</evidence>
<proteinExistence type="inferred from homology"/>
<name>A0ABU9GN48_9GAMM</name>
<dbReference type="Pfam" id="PF13369">
    <property type="entry name" value="Transglut_core2"/>
    <property type="match status" value="1"/>
</dbReference>
<dbReference type="PANTHER" id="PTHR31350">
    <property type="entry name" value="SI:DKEY-261L7.2"/>
    <property type="match status" value="1"/>
</dbReference>
<reference evidence="3 4" key="1">
    <citation type="submission" date="2024-02" db="EMBL/GenBank/DDBJ databases">
        <title>Bacteria isolated from the canopy kelp, Nereocystis luetkeana.</title>
        <authorList>
            <person name="Pfister C.A."/>
            <person name="Younker I.T."/>
            <person name="Light S.H."/>
        </authorList>
    </citation>
    <scope>NUCLEOTIDE SEQUENCE [LARGE SCALE GENOMIC DNA]</scope>
    <source>
        <strain evidence="3 4">TI.1.05</strain>
    </source>
</reference>
<organism evidence="3 4">
    <name type="scientific">Psychromonas aquatilis</name>
    <dbReference type="NCBI Taxonomy" id="2005072"/>
    <lineage>
        <taxon>Bacteria</taxon>
        <taxon>Pseudomonadati</taxon>
        <taxon>Pseudomonadota</taxon>
        <taxon>Gammaproteobacteria</taxon>
        <taxon>Alteromonadales</taxon>
        <taxon>Psychromonadaceae</taxon>
        <taxon>Psychromonas</taxon>
    </lineage>
</organism>